<evidence type="ECO:0000256" key="2">
    <source>
        <dbReference type="ARBA" id="ARBA00022670"/>
    </source>
</evidence>
<dbReference type="InterPro" id="IPR028889">
    <property type="entry name" value="USP"/>
</dbReference>
<feature type="region of interest" description="Disordered" evidence="7">
    <location>
        <begin position="125"/>
        <end position="149"/>
    </location>
</feature>
<dbReference type="InterPro" id="IPR038765">
    <property type="entry name" value="Papain-like_cys_pep_sf"/>
</dbReference>
<reference evidence="9 10" key="1">
    <citation type="submission" date="2021-02" db="EMBL/GenBank/DDBJ databases">
        <title>Pan-genome distribution and transcriptional activeness of fungal secondary metabolism genes in Aspergillus section Fumigati.</title>
        <authorList>
            <person name="Takahashi H."/>
            <person name="Umemura M."/>
            <person name="Ninomiya A."/>
            <person name="Kusuya Y."/>
            <person name="Urayama S."/>
            <person name="Shimizu M."/>
            <person name="Watanabe A."/>
            <person name="Kamei K."/>
            <person name="Yaguchi T."/>
            <person name="Hagiwara D."/>
        </authorList>
    </citation>
    <scope>NUCLEOTIDE SEQUENCE [LARGE SCALE GENOMIC DNA]</scope>
    <source>
        <strain evidence="9 10">IFM 47045</strain>
    </source>
</reference>
<dbReference type="PANTHER" id="PTHR24006">
    <property type="entry name" value="UBIQUITIN CARBOXYL-TERMINAL HYDROLASE"/>
    <property type="match status" value="1"/>
</dbReference>
<dbReference type="GO" id="GO:0006508">
    <property type="term" value="P:proteolysis"/>
    <property type="evidence" value="ECO:0007669"/>
    <property type="project" value="UniProtKB-KW"/>
</dbReference>
<dbReference type="PROSITE" id="PS00973">
    <property type="entry name" value="USP_2"/>
    <property type="match status" value="1"/>
</dbReference>
<dbReference type="AlphaFoldDB" id="A0A9P3F622"/>
<gene>
    <name evidence="9" type="ORF">Aspvir_006647</name>
</gene>
<comment type="catalytic activity">
    <reaction evidence="1 6">
        <text>Thiol-dependent hydrolysis of ester, thioester, amide, peptide and isopeptide bonds formed by the C-terminal Gly of ubiquitin (a 76-residue protein attached to proteins as an intracellular targeting signal).</text>
        <dbReference type="EC" id="3.4.19.12"/>
    </reaction>
</comment>
<dbReference type="Pfam" id="PF00443">
    <property type="entry name" value="UCH"/>
    <property type="match status" value="1"/>
</dbReference>
<dbReference type="GeneID" id="66934629"/>
<feature type="compositionally biased region" description="Low complexity" evidence="7">
    <location>
        <begin position="932"/>
        <end position="947"/>
    </location>
</feature>
<feature type="compositionally biased region" description="Low complexity" evidence="7">
    <location>
        <begin position="368"/>
        <end position="383"/>
    </location>
</feature>
<dbReference type="InterPro" id="IPR018200">
    <property type="entry name" value="USP_CS"/>
</dbReference>
<dbReference type="PROSITE" id="PS50235">
    <property type="entry name" value="USP_3"/>
    <property type="match status" value="1"/>
</dbReference>
<evidence type="ECO:0000256" key="5">
    <source>
        <dbReference type="ARBA" id="ARBA00022807"/>
    </source>
</evidence>
<keyword evidence="3 6" id="KW-0833">Ubl conjugation pathway</keyword>
<sequence length="986" mass="108308">MSWQPSRASGTCRPPKKQHLIFSSKSASPSFGLLACFRCDLRLFVAYSFLLLLIRRFTEIKVSPPRSGHKKRDVEQKDLRIYICRFRLRACDGRIDGFCSVSSWSTSLRNFPTCLDMMNHHLPAVPHGQPPMPPPRRQQDLPYAGGPPNMRSPPAYMGYHPHMNGHPPPAYSPQQYGHWYPAYPQMQLPPRPFQPPYAPMVVSSYPHSPSVMAPSHMPPPSLAMQPRAVTPLQSTMSPPVGPVPVPLNMQAQSPADIPVHFTPSPVVSSPSASAPVIPAAPAPSEPFRAPLPWLSVPDRPFPARTPHRRRKGRNLQSSSVSVELPSKEPQLVKQGENLDEEKRVEQTVQEQSEPQTPSLSAAPSVADSTQPTTPSSAVAPTTARPQSHSKGSKPTVPVVPVLPVVPSPVAHRQPPKDDASRAPGTPKSATASVISANETPKEDAAEETAKAASPPRAAPKSWADLVRAKGGSRVSGPAGAHSVESNGLVMHKSESLADVLTSLGEDVSQYSDKIAFLEPRGLINTGNMCYMNSVLQILVSCIPFYQFLDHVGRRASHSVQSAFPMVDAMIMFMKEFRVIDAAHSEEQLRLRLKPNELEEYGEAFTPDFVYGVIRQLPRFRDMQRGHQQDAQEFLGFLLEEMHEECVRAAKNLSTTKPAASTSAESIDKEEQSGDGWLEVGHKQKAAVTRSSGHVAQESPITRIFGGKIRSEFKVPGNKTSVTLEPYQPLQLDIGSPDIHNIVDALKGLTKPESIQGDFNSSRGPNVTATKQIFIENLPPVLILHLKRFQYDSVTRGTQKIWKKIGYPLDLEIPREVFPPNKRNIMMAHGGLPKYRLIGVIYHHGRNASGGHYTVDVRRQEGREWIRLDDTVIRRVKSEDVAEAGGEEDPKVLAAALEQHKRDNTSNANIFGHIDQDDQEQSDNERGWSQVNGTSTGGHSSKKSTSAVLNGASAAASGSSSGVRTPIGRYGSRDNKVAYLLFYQRIA</sequence>
<comment type="similarity">
    <text evidence="6">Belongs to the peptidase C19 family.</text>
</comment>
<feature type="compositionally biased region" description="Polar residues" evidence="7">
    <location>
        <begin position="427"/>
        <end position="437"/>
    </location>
</feature>
<keyword evidence="2 6" id="KW-0645">Protease</keyword>
<organism evidence="9 10">
    <name type="scientific">Aspergillus viridinutans</name>
    <dbReference type="NCBI Taxonomy" id="75553"/>
    <lineage>
        <taxon>Eukaryota</taxon>
        <taxon>Fungi</taxon>
        <taxon>Dikarya</taxon>
        <taxon>Ascomycota</taxon>
        <taxon>Pezizomycotina</taxon>
        <taxon>Eurotiomycetes</taxon>
        <taxon>Eurotiomycetidae</taxon>
        <taxon>Eurotiales</taxon>
        <taxon>Aspergillaceae</taxon>
        <taxon>Aspergillus</taxon>
        <taxon>Aspergillus subgen. Fumigati</taxon>
    </lineage>
</organism>
<feature type="region of interest" description="Disordered" evidence="7">
    <location>
        <begin position="289"/>
        <end position="461"/>
    </location>
</feature>
<keyword evidence="4 6" id="KW-0378">Hydrolase</keyword>
<keyword evidence="5 6" id="KW-0788">Thiol protease</keyword>
<evidence type="ECO:0000256" key="6">
    <source>
        <dbReference type="RuleBase" id="RU366025"/>
    </source>
</evidence>
<dbReference type="SUPFAM" id="SSF54001">
    <property type="entry name" value="Cysteine proteinases"/>
    <property type="match status" value="1"/>
</dbReference>
<feature type="compositionally biased region" description="Polar residues" evidence="7">
    <location>
        <begin position="346"/>
        <end position="361"/>
    </location>
</feature>
<evidence type="ECO:0000256" key="7">
    <source>
        <dbReference type="SAM" id="MobiDB-lite"/>
    </source>
</evidence>
<evidence type="ECO:0000256" key="3">
    <source>
        <dbReference type="ARBA" id="ARBA00022786"/>
    </source>
</evidence>
<dbReference type="GO" id="GO:0005829">
    <property type="term" value="C:cytosol"/>
    <property type="evidence" value="ECO:0007669"/>
    <property type="project" value="TreeGrafter"/>
</dbReference>
<feature type="region of interest" description="Disordered" evidence="7">
    <location>
        <begin position="903"/>
        <end position="947"/>
    </location>
</feature>
<evidence type="ECO:0000259" key="8">
    <source>
        <dbReference type="PROSITE" id="PS50235"/>
    </source>
</evidence>
<dbReference type="CDD" id="cd02257">
    <property type="entry name" value="Peptidase_C19"/>
    <property type="match status" value="1"/>
</dbReference>
<feature type="compositionally biased region" description="Low complexity" evidence="7">
    <location>
        <begin position="394"/>
        <end position="409"/>
    </location>
</feature>
<dbReference type="RefSeq" id="XP_043125777.1">
    <property type="nucleotide sequence ID" value="XM_043269842.1"/>
</dbReference>
<evidence type="ECO:0000313" key="9">
    <source>
        <dbReference type="EMBL" id="GIK02591.1"/>
    </source>
</evidence>
<evidence type="ECO:0000256" key="4">
    <source>
        <dbReference type="ARBA" id="ARBA00022801"/>
    </source>
</evidence>
<accession>A0A9P3F622</accession>
<dbReference type="EC" id="3.4.19.12" evidence="6"/>
<dbReference type="Proteomes" id="UP000710440">
    <property type="component" value="Unassembled WGS sequence"/>
</dbReference>
<dbReference type="GO" id="GO:0016579">
    <property type="term" value="P:protein deubiquitination"/>
    <property type="evidence" value="ECO:0007669"/>
    <property type="project" value="InterPro"/>
</dbReference>
<dbReference type="Gene3D" id="3.90.70.10">
    <property type="entry name" value="Cysteine proteinases"/>
    <property type="match status" value="1"/>
</dbReference>
<evidence type="ECO:0000256" key="1">
    <source>
        <dbReference type="ARBA" id="ARBA00000707"/>
    </source>
</evidence>
<dbReference type="PANTHER" id="PTHR24006:SF687">
    <property type="entry name" value="UBIQUITIN CARBOXYL-TERMINAL HYDROLASE 10"/>
    <property type="match status" value="1"/>
</dbReference>
<feature type="compositionally biased region" description="Basic and acidic residues" evidence="7">
    <location>
        <begin position="439"/>
        <end position="449"/>
    </location>
</feature>
<dbReference type="GO" id="GO:0004843">
    <property type="term" value="F:cysteine-type deubiquitinase activity"/>
    <property type="evidence" value="ECO:0007669"/>
    <property type="project" value="UniProtKB-UniRule"/>
</dbReference>
<dbReference type="EMBL" id="BOPL01000004">
    <property type="protein sequence ID" value="GIK02591.1"/>
    <property type="molecule type" value="Genomic_DNA"/>
</dbReference>
<dbReference type="PROSITE" id="PS00972">
    <property type="entry name" value="USP_1"/>
    <property type="match status" value="1"/>
</dbReference>
<feature type="compositionally biased region" description="Low complexity" evidence="7">
    <location>
        <begin position="450"/>
        <end position="461"/>
    </location>
</feature>
<comment type="caution">
    <text evidence="9">The sequence shown here is derived from an EMBL/GenBank/DDBJ whole genome shotgun (WGS) entry which is preliminary data.</text>
</comment>
<name>A0A9P3F622_ASPVI</name>
<proteinExistence type="inferred from homology"/>
<keyword evidence="10" id="KW-1185">Reference proteome</keyword>
<dbReference type="InterPro" id="IPR050164">
    <property type="entry name" value="Peptidase_C19"/>
</dbReference>
<dbReference type="GO" id="GO:0005634">
    <property type="term" value="C:nucleus"/>
    <property type="evidence" value="ECO:0007669"/>
    <property type="project" value="TreeGrafter"/>
</dbReference>
<feature type="compositionally biased region" description="Polar residues" evidence="7">
    <location>
        <begin position="653"/>
        <end position="664"/>
    </location>
</feature>
<feature type="region of interest" description="Disordered" evidence="7">
    <location>
        <begin position="653"/>
        <end position="673"/>
    </location>
</feature>
<protein>
    <recommendedName>
        <fullName evidence="6">Ubiquitin carboxyl-terminal hydrolase</fullName>
        <ecNumber evidence="6">3.4.19.12</ecNumber>
    </recommendedName>
</protein>
<feature type="domain" description="USP" evidence="8">
    <location>
        <begin position="520"/>
        <end position="901"/>
    </location>
</feature>
<dbReference type="OrthoDB" id="429671at2759"/>
<dbReference type="InterPro" id="IPR001394">
    <property type="entry name" value="Peptidase_C19_UCH"/>
</dbReference>
<evidence type="ECO:0000313" key="10">
    <source>
        <dbReference type="Proteomes" id="UP000710440"/>
    </source>
</evidence>